<dbReference type="HAMAP" id="MF_01398">
    <property type="entry name" value="ATP_synth_b_bprime"/>
    <property type="match status" value="1"/>
</dbReference>
<protein>
    <recommendedName>
        <fullName evidence="12">ATP synthase subunit b</fullName>
    </recommendedName>
    <alternativeName>
        <fullName evidence="12">ATP synthase F(0) sector subunit b</fullName>
    </alternativeName>
    <alternativeName>
        <fullName evidence="12">ATPase subunit I</fullName>
    </alternativeName>
    <alternativeName>
        <fullName evidence="12">F-type ATPase subunit b</fullName>
        <shortName evidence="12">F-ATPase subunit b</shortName>
    </alternativeName>
</protein>
<accession>A0A9D1HUN4</accession>
<organism evidence="15 16">
    <name type="scientific">Candidatus Limadaptatus stercorigallinarum</name>
    <dbReference type="NCBI Taxonomy" id="2840845"/>
    <lineage>
        <taxon>Bacteria</taxon>
        <taxon>Bacillati</taxon>
        <taxon>Bacillota</taxon>
        <taxon>Clostridia</taxon>
        <taxon>Eubacteriales</taxon>
        <taxon>Candidatus Limadaptatus</taxon>
    </lineage>
</organism>
<dbReference type="GO" id="GO:0046961">
    <property type="term" value="F:proton-transporting ATPase activity, rotational mechanism"/>
    <property type="evidence" value="ECO:0007669"/>
    <property type="project" value="TreeGrafter"/>
</dbReference>
<dbReference type="EMBL" id="DVMN01000089">
    <property type="protein sequence ID" value="HIU21570.1"/>
    <property type="molecule type" value="Genomic_DNA"/>
</dbReference>
<feature type="compositionally biased region" description="Basic and acidic residues" evidence="14">
    <location>
        <begin position="45"/>
        <end position="66"/>
    </location>
</feature>
<evidence type="ECO:0000256" key="11">
    <source>
        <dbReference type="ARBA" id="ARBA00037847"/>
    </source>
</evidence>
<dbReference type="Pfam" id="PF00430">
    <property type="entry name" value="ATP-synt_B"/>
    <property type="match status" value="1"/>
</dbReference>
<comment type="similarity">
    <text evidence="1 12 13">Belongs to the ATPase B chain family.</text>
</comment>
<evidence type="ECO:0000256" key="9">
    <source>
        <dbReference type="ARBA" id="ARBA00023310"/>
    </source>
</evidence>
<dbReference type="Proteomes" id="UP000824088">
    <property type="component" value="Unassembled WGS sequence"/>
</dbReference>
<evidence type="ECO:0000256" key="1">
    <source>
        <dbReference type="ARBA" id="ARBA00005513"/>
    </source>
</evidence>
<dbReference type="InterPro" id="IPR050059">
    <property type="entry name" value="ATP_synthase_B_chain"/>
</dbReference>
<evidence type="ECO:0000256" key="3">
    <source>
        <dbReference type="ARBA" id="ARBA00022547"/>
    </source>
</evidence>
<dbReference type="GO" id="GO:0046933">
    <property type="term" value="F:proton-transporting ATP synthase activity, rotational mechanism"/>
    <property type="evidence" value="ECO:0007669"/>
    <property type="project" value="UniProtKB-UniRule"/>
</dbReference>
<evidence type="ECO:0000256" key="14">
    <source>
        <dbReference type="SAM" id="MobiDB-lite"/>
    </source>
</evidence>
<keyword evidence="2 12" id="KW-0813">Transport</keyword>
<proteinExistence type="inferred from homology"/>
<keyword evidence="9 12" id="KW-0066">ATP synthesis</keyword>
<reference evidence="15" key="1">
    <citation type="submission" date="2020-10" db="EMBL/GenBank/DDBJ databases">
        <authorList>
            <person name="Gilroy R."/>
        </authorList>
    </citation>
    <scope>NUCLEOTIDE SEQUENCE</scope>
    <source>
        <strain evidence="15">1063</strain>
    </source>
</reference>
<keyword evidence="12" id="KW-1003">Cell membrane</keyword>
<name>A0A9D1HUN4_9FIRM</name>
<evidence type="ECO:0000256" key="10">
    <source>
        <dbReference type="ARBA" id="ARBA00025198"/>
    </source>
</evidence>
<keyword evidence="8 12" id="KW-0472">Membrane</keyword>
<dbReference type="PANTHER" id="PTHR33445:SF2">
    <property type="entry name" value="ATP SYNTHASE SUBUNIT B', CHLOROPLASTIC"/>
    <property type="match status" value="1"/>
</dbReference>
<evidence type="ECO:0000256" key="13">
    <source>
        <dbReference type="RuleBase" id="RU003848"/>
    </source>
</evidence>
<dbReference type="InterPro" id="IPR002146">
    <property type="entry name" value="ATP_synth_b/b'su_bac/chlpt"/>
</dbReference>
<comment type="subcellular location">
    <subcellularLocation>
        <location evidence="12">Cell membrane</location>
        <topology evidence="12">Single-pass membrane protein</topology>
    </subcellularLocation>
    <subcellularLocation>
        <location evidence="11">Endomembrane system</location>
        <topology evidence="11">Single-pass membrane protein</topology>
    </subcellularLocation>
</comment>
<feature type="region of interest" description="Disordered" evidence="14">
    <location>
        <begin position="45"/>
        <end position="70"/>
    </location>
</feature>
<sequence>MPLNIDWQQILLHLLNFLILGVGLYLLLYKPVRKFMKKREDGYKEREDKTAEALEEARHSREEYEGRLSAADAEISEMKKHATEEMNAVRAEKLRDAQKEAEDIVSAARASAEKEKKKIIDGVGGDIRDIVNDMAQKVVMSSGVDDAYEKFLSAAEEEEKDGKE</sequence>
<evidence type="ECO:0000256" key="12">
    <source>
        <dbReference type="HAMAP-Rule" id="MF_01398"/>
    </source>
</evidence>
<evidence type="ECO:0000256" key="2">
    <source>
        <dbReference type="ARBA" id="ARBA00022448"/>
    </source>
</evidence>
<keyword evidence="3 12" id="KW-0138">CF(0)</keyword>
<keyword evidence="7 12" id="KW-0406">Ion transport</keyword>
<reference evidence="15" key="2">
    <citation type="journal article" date="2021" name="PeerJ">
        <title>Extensive microbial diversity within the chicken gut microbiome revealed by metagenomics and culture.</title>
        <authorList>
            <person name="Gilroy R."/>
            <person name="Ravi A."/>
            <person name="Getino M."/>
            <person name="Pursley I."/>
            <person name="Horton D.L."/>
            <person name="Alikhan N.F."/>
            <person name="Baker D."/>
            <person name="Gharbi K."/>
            <person name="Hall N."/>
            <person name="Watson M."/>
            <person name="Adriaenssens E.M."/>
            <person name="Foster-Nyarko E."/>
            <person name="Jarju S."/>
            <person name="Secka A."/>
            <person name="Antonio M."/>
            <person name="Oren A."/>
            <person name="Chaudhuri R.R."/>
            <person name="La Ragione R."/>
            <person name="Hildebrand F."/>
            <person name="Pallen M.J."/>
        </authorList>
    </citation>
    <scope>NUCLEOTIDE SEQUENCE</scope>
    <source>
        <strain evidence="15">1063</strain>
    </source>
</reference>
<evidence type="ECO:0000256" key="4">
    <source>
        <dbReference type="ARBA" id="ARBA00022692"/>
    </source>
</evidence>
<keyword evidence="4 12" id="KW-0812">Transmembrane</keyword>
<evidence type="ECO:0000256" key="8">
    <source>
        <dbReference type="ARBA" id="ARBA00023136"/>
    </source>
</evidence>
<dbReference type="GO" id="GO:0005886">
    <property type="term" value="C:plasma membrane"/>
    <property type="evidence" value="ECO:0007669"/>
    <property type="project" value="UniProtKB-SubCell"/>
</dbReference>
<gene>
    <name evidence="12" type="primary">atpF</name>
    <name evidence="15" type="ORF">IAD51_04995</name>
</gene>
<evidence type="ECO:0000256" key="7">
    <source>
        <dbReference type="ARBA" id="ARBA00023065"/>
    </source>
</evidence>
<comment type="function">
    <text evidence="12">Component of the F(0) channel, it forms part of the peripheral stalk, linking F(1) to F(0).</text>
</comment>
<dbReference type="GO" id="GO:0045259">
    <property type="term" value="C:proton-transporting ATP synthase complex"/>
    <property type="evidence" value="ECO:0007669"/>
    <property type="project" value="UniProtKB-KW"/>
</dbReference>
<comment type="subunit">
    <text evidence="12">F-type ATPases have 2 components, F(1) - the catalytic core - and F(0) - the membrane proton channel. F(1) has five subunits: alpha(3), beta(3), gamma(1), delta(1), epsilon(1). F(0) has three main subunits: a(1), b(2) and c(10-14). The alpha and beta chains form an alternating ring which encloses part of the gamma chain. F(1) is attached to F(0) by a central stalk formed by the gamma and epsilon chains, while a peripheral stalk is formed by the delta and b chains.</text>
</comment>
<dbReference type="PANTHER" id="PTHR33445">
    <property type="entry name" value="ATP SYNTHASE SUBUNIT B', CHLOROPLASTIC"/>
    <property type="match status" value="1"/>
</dbReference>
<feature type="transmembrane region" description="Helical" evidence="12">
    <location>
        <begin position="12"/>
        <end position="29"/>
    </location>
</feature>
<dbReference type="AlphaFoldDB" id="A0A9D1HUN4"/>
<evidence type="ECO:0000256" key="5">
    <source>
        <dbReference type="ARBA" id="ARBA00022781"/>
    </source>
</evidence>
<keyword evidence="5 12" id="KW-0375">Hydrogen ion transport</keyword>
<evidence type="ECO:0000256" key="6">
    <source>
        <dbReference type="ARBA" id="ARBA00022989"/>
    </source>
</evidence>
<evidence type="ECO:0000313" key="15">
    <source>
        <dbReference type="EMBL" id="HIU21570.1"/>
    </source>
</evidence>
<dbReference type="CDD" id="cd06503">
    <property type="entry name" value="ATP-synt_Fo_b"/>
    <property type="match status" value="1"/>
</dbReference>
<evidence type="ECO:0000313" key="16">
    <source>
        <dbReference type="Proteomes" id="UP000824088"/>
    </source>
</evidence>
<keyword evidence="6 12" id="KW-1133">Transmembrane helix</keyword>
<comment type="function">
    <text evidence="10 12">F(1)F(0) ATP synthase produces ATP from ADP in the presence of a proton or sodium gradient. F-type ATPases consist of two structural domains, F(1) containing the extramembraneous catalytic core and F(0) containing the membrane proton channel, linked together by a central stalk and a peripheral stalk. During catalysis, ATP synthesis in the catalytic domain of F(1) is coupled via a rotary mechanism of the central stalk subunits to proton translocation.</text>
</comment>
<comment type="caution">
    <text evidence="15">The sequence shown here is derived from an EMBL/GenBank/DDBJ whole genome shotgun (WGS) entry which is preliminary data.</text>
</comment>
<dbReference type="GO" id="GO:0012505">
    <property type="term" value="C:endomembrane system"/>
    <property type="evidence" value="ECO:0007669"/>
    <property type="project" value="UniProtKB-SubCell"/>
</dbReference>